<feature type="region of interest" description="Disordered" evidence="5">
    <location>
        <begin position="1"/>
        <end position="30"/>
    </location>
</feature>
<dbReference type="AlphaFoldDB" id="A0A8S1AAA1"/>
<dbReference type="InterPro" id="IPR011701">
    <property type="entry name" value="MFS"/>
</dbReference>
<feature type="transmembrane region" description="Helical" evidence="6">
    <location>
        <begin position="212"/>
        <end position="234"/>
    </location>
</feature>
<dbReference type="InterPro" id="IPR036259">
    <property type="entry name" value="MFS_trans_sf"/>
</dbReference>
<evidence type="ECO:0000256" key="1">
    <source>
        <dbReference type="ARBA" id="ARBA00004141"/>
    </source>
</evidence>
<dbReference type="Gene3D" id="1.20.1250.20">
    <property type="entry name" value="MFS general substrate transporter like domains"/>
    <property type="match status" value="1"/>
</dbReference>
<evidence type="ECO:0008006" key="9">
    <source>
        <dbReference type="Google" id="ProtNLM"/>
    </source>
</evidence>
<dbReference type="GO" id="GO:0016020">
    <property type="term" value="C:membrane"/>
    <property type="evidence" value="ECO:0007669"/>
    <property type="project" value="UniProtKB-SubCell"/>
</dbReference>
<evidence type="ECO:0000256" key="3">
    <source>
        <dbReference type="ARBA" id="ARBA00022989"/>
    </source>
</evidence>
<feature type="transmembrane region" description="Helical" evidence="6">
    <location>
        <begin position="310"/>
        <end position="334"/>
    </location>
</feature>
<evidence type="ECO:0000256" key="6">
    <source>
        <dbReference type="SAM" id="Phobius"/>
    </source>
</evidence>
<feature type="transmembrane region" description="Helical" evidence="6">
    <location>
        <begin position="354"/>
        <end position="371"/>
    </location>
</feature>
<reference evidence="7 8" key="1">
    <citation type="submission" date="2020-04" db="EMBL/GenBank/DDBJ databases">
        <authorList>
            <person name="Wallbank WR R."/>
            <person name="Pardo Diaz C."/>
            <person name="Kozak K."/>
            <person name="Martin S."/>
            <person name="Jiggins C."/>
            <person name="Moest M."/>
            <person name="Warren A I."/>
            <person name="Byers J.R.P. K."/>
            <person name="Montejo-Kovacevich G."/>
            <person name="Yen C E."/>
        </authorList>
    </citation>
    <scope>NUCLEOTIDE SEQUENCE [LARGE SCALE GENOMIC DNA]</scope>
</reference>
<comment type="caution">
    <text evidence="7">The sequence shown here is derived from an EMBL/GenBank/DDBJ whole genome shotgun (WGS) entry which is preliminary data.</text>
</comment>
<keyword evidence="3 6" id="KW-1133">Transmembrane helix</keyword>
<accession>A0A8S1AAA1</accession>
<evidence type="ECO:0000256" key="5">
    <source>
        <dbReference type="SAM" id="MobiDB-lite"/>
    </source>
</evidence>
<feature type="transmembrane region" description="Helical" evidence="6">
    <location>
        <begin position="468"/>
        <end position="490"/>
    </location>
</feature>
<evidence type="ECO:0000313" key="8">
    <source>
        <dbReference type="Proteomes" id="UP000494256"/>
    </source>
</evidence>
<name>A0A8S1AAA1_ARCPL</name>
<feature type="transmembrane region" description="Helical" evidence="6">
    <location>
        <begin position="143"/>
        <end position="167"/>
    </location>
</feature>
<keyword evidence="2 6" id="KW-0812">Transmembrane</keyword>
<dbReference type="EMBL" id="CADEBD010000315">
    <property type="protein sequence ID" value="CAB3244238.1"/>
    <property type="molecule type" value="Genomic_DNA"/>
</dbReference>
<dbReference type="Proteomes" id="UP000494256">
    <property type="component" value="Unassembled WGS sequence"/>
</dbReference>
<dbReference type="OrthoDB" id="6339480at2759"/>
<feature type="transmembrane region" description="Helical" evidence="6">
    <location>
        <begin position="113"/>
        <end position="131"/>
    </location>
</feature>
<protein>
    <recommendedName>
        <fullName evidence="9">Proton-coupled folate transporter</fullName>
    </recommendedName>
</protein>
<gene>
    <name evidence="7" type="ORF">APLA_LOCUS10636</name>
</gene>
<proteinExistence type="predicted"/>
<evidence type="ECO:0000256" key="4">
    <source>
        <dbReference type="ARBA" id="ARBA00023136"/>
    </source>
</evidence>
<dbReference type="PANTHER" id="PTHR23507:SF1">
    <property type="entry name" value="FI18259P1-RELATED"/>
    <property type="match status" value="1"/>
</dbReference>
<dbReference type="Pfam" id="PF07690">
    <property type="entry name" value="MFS_1"/>
    <property type="match status" value="1"/>
</dbReference>
<keyword evidence="4 6" id="KW-0472">Membrane</keyword>
<feature type="transmembrane region" description="Helical" evidence="6">
    <location>
        <begin position="240"/>
        <end position="261"/>
    </location>
</feature>
<feature type="transmembrane region" description="Helical" evidence="6">
    <location>
        <begin position="173"/>
        <end position="200"/>
    </location>
</feature>
<dbReference type="SUPFAM" id="SSF103473">
    <property type="entry name" value="MFS general substrate transporter"/>
    <property type="match status" value="1"/>
</dbReference>
<comment type="subcellular location">
    <subcellularLocation>
        <location evidence="1">Membrane</location>
        <topology evidence="1">Multi-pass membrane protein</topology>
    </subcellularLocation>
</comment>
<dbReference type="GO" id="GO:0022857">
    <property type="term" value="F:transmembrane transporter activity"/>
    <property type="evidence" value="ECO:0007669"/>
    <property type="project" value="InterPro"/>
</dbReference>
<dbReference type="PANTHER" id="PTHR23507">
    <property type="entry name" value="ZGC:174356"/>
    <property type="match status" value="1"/>
</dbReference>
<evidence type="ECO:0000256" key="2">
    <source>
        <dbReference type="ARBA" id="ARBA00022692"/>
    </source>
</evidence>
<sequence length="506" mass="57063">MNTNTEKYKEHNQIEHNNEHARLDDQDVTEKNNSSFREKICNVYKNITIEPCLFLVMTASTLHTMASQNLNLEKACRVNLNFSTEICDSLIQQDGEAHSDYERETQQLIANTLVWKTYLTATMICILALFVGSFSDKTGYRKLFLILPITGYLLGGINSIIQVYFFYETTLEMLVLSGAIIDGLTGGYCILFMICFAYISDITTNEDRTFRVSVLAFSVLLASPFGWVLSGVLLNALGYYGVNGIFLLLNAVAIIYTIFVINDPKKSPEQQKYKGASWCKLLRTFFNISNLKNALKIIIRKAPNSRRLRLCILLLMVLVLYGSVYGESSIMYLFTRYRFQWDEVQYSFFQSFNLFTNLIGTALAILIFVKYLGMHDSLLGIISVLTKIVALFVYCFAQTGLVFYLGPIIDTINGMSMVAVRSIMSKLVEAHEIGKLSSLIGIVENLSPLMYMPLYAKVYSATMDVLPGAVFLVGGLLMVPALAVLCYLFYEHKKQVGQSQSNESQL</sequence>
<organism evidence="7 8">
    <name type="scientific">Arctia plantaginis</name>
    <name type="common">Wood tiger moth</name>
    <name type="synonym">Phalaena plantaginis</name>
    <dbReference type="NCBI Taxonomy" id="874455"/>
    <lineage>
        <taxon>Eukaryota</taxon>
        <taxon>Metazoa</taxon>
        <taxon>Ecdysozoa</taxon>
        <taxon>Arthropoda</taxon>
        <taxon>Hexapoda</taxon>
        <taxon>Insecta</taxon>
        <taxon>Pterygota</taxon>
        <taxon>Neoptera</taxon>
        <taxon>Endopterygota</taxon>
        <taxon>Lepidoptera</taxon>
        <taxon>Glossata</taxon>
        <taxon>Ditrysia</taxon>
        <taxon>Noctuoidea</taxon>
        <taxon>Erebidae</taxon>
        <taxon>Arctiinae</taxon>
        <taxon>Arctia</taxon>
    </lineage>
</organism>
<evidence type="ECO:0000313" key="7">
    <source>
        <dbReference type="EMBL" id="CAB3244238.1"/>
    </source>
</evidence>